<evidence type="ECO:0000256" key="5">
    <source>
        <dbReference type="ARBA" id="ARBA00023145"/>
    </source>
</evidence>
<accession>A0A7G3AZ26</accession>
<keyword evidence="7" id="KW-0325">Glycoprotein</keyword>
<feature type="domain" description="Clip" evidence="9">
    <location>
        <begin position="36"/>
        <end position="89"/>
    </location>
</feature>
<dbReference type="AlphaFoldDB" id="A0A7G3AZ26"/>
<keyword evidence="2 8" id="KW-0732">Signal</keyword>
<dbReference type="PROSITE" id="PS51888">
    <property type="entry name" value="CLIP"/>
    <property type="match status" value="1"/>
</dbReference>
<dbReference type="EMBL" id="GITU01007723">
    <property type="protein sequence ID" value="MBC1176426.1"/>
    <property type="molecule type" value="Transcribed_RNA"/>
</dbReference>
<dbReference type="SMART" id="SM00680">
    <property type="entry name" value="CLIP"/>
    <property type="match status" value="1"/>
</dbReference>
<evidence type="ECO:0000256" key="1">
    <source>
        <dbReference type="ARBA" id="ARBA00022670"/>
    </source>
</evidence>
<dbReference type="Gene3D" id="3.30.1640.30">
    <property type="match status" value="1"/>
</dbReference>
<reference evidence="10" key="1">
    <citation type="journal article" date="2020" name="BMC">
        <title>Leishmania infection induces a limited differential gene expression in the sand fly midgut.</title>
        <authorList>
            <person name="Coutinho-Abreu I.V."/>
            <person name="Serafim T.D."/>
            <person name="Meneses C."/>
            <person name="Kamhawi S."/>
            <person name="Oliveira F."/>
            <person name="Valenzuela J.G."/>
        </authorList>
    </citation>
    <scope>NUCLEOTIDE SEQUENCE</scope>
    <source>
        <strain evidence="10">Jacobina</strain>
        <tissue evidence="10">Midgut</tissue>
    </source>
</reference>
<name>A0A7G3AZ26_LUTLO</name>
<keyword evidence="1" id="KW-0645">Protease</keyword>
<keyword evidence="4" id="KW-0720">Serine protease</keyword>
<feature type="signal peptide" evidence="8">
    <location>
        <begin position="1"/>
        <end position="21"/>
    </location>
</feature>
<evidence type="ECO:0000256" key="3">
    <source>
        <dbReference type="ARBA" id="ARBA00022801"/>
    </source>
</evidence>
<dbReference type="Pfam" id="PF12032">
    <property type="entry name" value="CLIP"/>
    <property type="match status" value="1"/>
</dbReference>
<evidence type="ECO:0000256" key="8">
    <source>
        <dbReference type="SAM" id="SignalP"/>
    </source>
</evidence>
<evidence type="ECO:0000256" key="6">
    <source>
        <dbReference type="ARBA" id="ARBA00023157"/>
    </source>
</evidence>
<dbReference type="GO" id="GO:0006508">
    <property type="term" value="P:proteolysis"/>
    <property type="evidence" value="ECO:0007669"/>
    <property type="project" value="UniProtKB-KW"/>
</dbReference>
<proteinExistence type="predicted"/>
<dbReference type="InterPro" id="IPR038565">
    <property type="entry name" value="CLIP_sf"/>
</dbReference>
<evidence type="ECO:0000256" key="4">
    <source>
        <dbReference type="ARBA" id="ARBA00022825"/>
    </source>
</evidence>
<dbReference type="InterPro" id="IPR022700">
    <property type="entry name" value="CLIP"/>
</dbReference>
<organism evidence="10">
    <name type="scientific">Lutzomyia longipalpis</name>
    <name type="common">Sand fly</name>
    <dbReference type="NCBI Taxonomy" id="7200"/>
    <lineage>
        <taxon>Eukaryota</taxon>
        <taxon>Metazoa</taxon>
        <taxon>Ecdysozoa</taxon>
        <taxon>Arthropoda</taxon>
        <taxon>Hexapoda</taxon>
        <taxon>Insecta</taxon>
        <taxon>Pterygota</taxon>
        <taxon>Neoptera</taxon>
        <taxon>Endopterygota</taxon>
        <taxon>Diptera</taxon>
        <taxon>Nematocera</taxon>
        <taxon>Psychodoidea</taxon>
        <taxon>Psychodidae</taxon>
        <taxon>Lutzomyia</taxon>
        <taxon>Lutzomyia</taxon>
    </lineage>
</organism>
<sequence length="96" mass="10328">MSLQVKHLCVLIILWISLINADDDPATTAAPVTPGICITPEGQAGVCVDIKECAHLLNILTKTPLSDEDTKYLQERQCGFVNGTATVCCDVEEKSP</sequence>
<keyword evidence="3" id="KW-0378">Hydrolase</keyword>
<feature type="chain" id="PRO_5034752473" evidence="8">
    <location>
        <begin position="22"/>
        <end position="96"/>
    </location>
</feature>
<keyword evidence="6" id="KW-1015">Disulfide bond</keyword>
<dbReference type="FunFam" id="3.30.1640.30:FF:000001">
    <property type="entry name" value="Serine protease 7"/>
    <property type="match status" value="1"/>
</dbReference>
<dbReference type="VEuPathDB" id="VectorBase:LLONM1_000356"/>
<dbReference type="GO" id="GO:0008236">
    <property type="term" value="F:serine-type peptidase activity"/>
    <property type="evidence" value="ECO:0007669"/>
    <property type="project" value="UniProtKB-KW"/>
</dbReference>
<evidence type="ECO:0000259" key="9">
    <source>
        <dbReference type="PROSITE" id="PS51888"/>
    </source>
</evidence>
<protein>
    <submittedName>
        <fullName evidence="10">Putative regulatory clip domain of proteinases</fullName>
    </submittedName>
</protein>
<evidence type="ECO:0000256" key="2">
    <source>
        <dbReference type="ARBA" id="ARBA00022729"/>
    </source>
</evidence>
<evidence type="ECO:0000256" key="7">
    <source>
        <dbReference type="ARBA" id="ARBA00023180"/>
    </source>
</evidence>
<evidence type="ECO:0000313" key="10">
    <source>
        <dbReference type="EMBL" id="MBC1176426.1"/>
    </source>
</evidence>
<keyword evidence="5" id="KW-0865">Zymogen</keyword>